<dbReference type="HOGENOM" id="CLU_528773_0_0_5"/>
<dbReference type="RefSeq" id="WP_015497620.1">
    <property type="nucleotide sequence ID" value="NC_020909.1"/>
</dbReference>
<evidence type="ECO:0008006" key="3">
    <source>
        <dbReference type="Google" id="ProtNLM"/>
    </source>
</evidence>
<organism evidence="1 2">
    <name type="scientific">Octadecabacter arcticus 238</name>
    <dbReference type="NCBI Taxonomy" id="391616"/>
    <lineage>
        <taxon>Bacteria</taxon>
        <taxon>Pseudomonadati</taxon>
        <taxon>Pseudomonadota</taxon>
        <taxon>Alphaproteobacteria</taxon>
        <taxon>Rhodobacterales</taxon>
        <taxon>Roseobacteraceae</taxon>
        <taxon>Octadecabacter</taxon>
    </lineage>
</organism>
<dbReference type="Proteomes" id="UP000004688">
    <property type="component" value="Plasmid pOA238_118"/>
</dbReference>
<evidence type="ECO:0000313" key="1">
    <source>
        <dbReference type="EMBL" id="AGI74712.1"/>
    </source>
</evidence>
<dbReference type="PANTHER" id="PTHR43404:SF1">
    <property type="entry name" value="MNN4P"/>
    <property type="match status" value="1"/>
</dbReference>
<reference evidence="1 2" key="1">
    <citation type="journal article" date="2013" name="PLoS ONE">
        <title>Poles Apart: Arctic and Antarctic Octadecabacter strains Share High Genome Plasticity and a New Type of Xanthorhodopsin.</title>
        <authorList>
            <person name="Vollmers J."/>
            <person name="Voget S."/>
            <person name="Dietrich S."/>
            <person name="Gollnow K."/>
            <person name="Smits M."/>
            <person name="Meyer K."/>
            <person name="Brinkhoff T."/>
            <person name="Simon M."/>
            <person name="Daniel R."/>
        </authorList>
    </citation>
    <scope>NUCLEOTIDE SEQUENCE [LARGE SCALE GENOMIC DNA]</scope>
    <source>
        <strain evidence="1 2">238</strain>
        <plasmid evidence="2">Plasmid pOA238_118</plasmid>
    </source>
</reference>
<accession>M9RRA5</accession>
<name>M9RRA5_9RHOB</name>
<evidence type="ECO:0000313" key="2">
    <source>
        <dbReference type="Proteomes" id="UP000004688"/>
    </source>
</evidence>
<geneLocation type="plasmid" evidence="1 2">
    <name>pOA238_118</name>
</geneLocation>
<dbReference type="InterPro" id="IPR052942">
    <property type="entry name" value="LPS_cholinephosphotransferase"/>
</dbReference>
<proteinExistence type="predicted"/>
<dbReference type="KEGG" id="oar:OA238_118p0180"/>
<protein>
    <recommendedName>
        <fullName evidence="3">LicD family protein</fullName>
    </recommendedName>
</protein>
<keyword evidence="1" id="KW-0614">Plasmid</keyword>
<gene>
    <name evidence="1" type="ORF">OA238_118p0180</name>
</gene>
<dbReference type="EMBL" id="CP003743">
    <property type="protein sequence ID" value="AGI74712.1"/>
    <property type="molecule type" value="Genomic_DNA"/>
</dbReference>
<dbReference type="AlphaFoldDB" id="M9RRA5"/>
<keyword evidence="2" id="KW-1185">Reference proteome</keyword>
<sequence length="515" mass="58689">MIAEKINYHQLHITEEDVDRLRALSDQSMNFSNMADDDYFSKPENVYKLAFILGIRSDAAQLLKIWQNLSETSIVRDAIEFEIRLLIGPRINIEEIPVYAAKVSKFTNLLSDKIDLTNALHIDEGTEFLIALRLIISAGSKGESKLVKHILNALSPECVIITVEFVTNLVTFCAQNLHRMRPTASRKPWIELCNTLDKLAYRKCPDAVNALRLANAAIMTRDGKHLNALKLVKSAGGDNKRFASSLNMAEQLSKGNFKLANVFADQIILKTRLEQNKGEFNRVTAEQSLCALNTILQDAGVSNFIISGTLLGCIRDGRIFEHDKDFDIGVIGWESQFDVAAALLKSGRFTFDPRNLRGHRLFLLPVFDLKTGYDCDIFFFHDKGDHYLHGIDVDQGFTINFKFSKFELIEHKFLGDTFLIPDQYDKMLSENYGDDWRTPDPKYFVLLESPALLEKLGPKYSFCIRSQMLMLLERGASSEKAKELLRRVKMIAQPEDLPSEKIQNHFIQQFLNMNY</sequence>
<dbReference type="PANTHER" id="PTHR43404">
    <property type="entry name" value="LIPOPOLYSACCHARIDE CHOLINEPHOSPHOTRANSFERASE LICD"/>
    <property type="match status" value="1"/>
</dbReference>
<dbReference type="OrthoDB" id="7858913at2"/>